<dbReference type="PANTHER" id="PTHR24348:SF22">
    <property type="entry name" value="NON-SPECIFIC SERINE_THREONINE PROTEIN KINASE"/>
    <property type="match status" value="1"/>
</dbReference>
<feature type="region of interest" description="Disordered" evidence="5">
    <location>
        <begin position="383"/>
        <end position="441"/>
    </location>
</feature>
<dbReference type="GO" id="GO:0004674">
    <property type="term" value="F:protein serine/threonine kinase activity"/>
    <property type="evidence" value="ECO:0007669"/>
    <property type="project" value="InterPro"/>
</dbReference>
<proteinExistence type="predicted"/>
<feature type="region of interest" description="Disordered" evidence="5">
    <location>
        <begin position="489"/>
        <end position="531"/>
    </location>
</feature>
<dbReference type="Gene3D" id="1.10.510.10">
    <property type="entry name" value="Transferase(Phosphotransferase) domain 1"/>
    <property type="match status" value="1"/>
</dbReference>
<reference evidence="7" key="1">
    <citation type="submission" date="2021-01" db="EMBL/GenBank/DDBJ databases">
        <authorList>
            <person name="Corre E."/>
            <person name="Pelletier E."/>
            <person name="Niang G."/>
            <person name="Scheremetjew M."/>
            <person name="Finn R."/>
            <person name="Kale V."/>
            <person name="Holt S."/>
            <person name="Cochrane G."/>
            <person name="Meng A."/>
            <person name="Brown T."/>
            <person name="Cohen L."/>
        </authorList>
    </citation>
    <scope>NUCLEOTIDE SEQUENCE</scope>
    <source>
        <strain evidence="7">B650</strain>
    </source>
</reference>
<dbReference type="InterPro" id="IPR045269">
    <property type="entry name" value="Atg1-like"/>
</dbReference>
<evidence type="ECO:0000256" key="4">
    <source>
        <dbReference type="ARBA" id="ARBA00022840"/>
    </source>
</evidence>
<dbReference type="SUPFAM" id="SSF56112">
    <property type="entry name" value="Protein kinase-like (PK-like)"/>
    <property type="match status" value="1"/>
</dbReference>
<organism evidence="7">
    <name type="scientific">Leptocylindrus danicus</name>
    <dbReference type="NCBI Taxonomy" id="163516"/>
    <lineage>
        <taxon>Eukaryota</taxon>
        <taxon>Sar</taxon>
        <taxon>Stramenopiles</taxon>
        <taxon>Ochrophyta</taxon>
        <taxon>Bacillariophyta</taxon>
        <taxon>Coscinodiscophyceae</taxon>
        <taxon>Chaetocerotophycidae</taxon>
        <taxon>Leptocylindrales</taxon>
        <taxon>Leptocylindraceae</taxon>
        <taxon>Leptocylindrus</taxon>
    </lineage>
</organism>
<dbReference type="Pfam" id="PF12063">
    <property type="entry name" value="ATG1-like_MIT1"/>
    <property type="match status" value="1"/>
</dbReference>
<protein>
    <recommendedName>
        <fullName evidence="6">Protein kinase domain-containing protein</fullName>
    </recommendedName>
</protein>
<evidence type="ECO:0000256" key="5">
    <source>
        <dbReference type="SAM" id="MobiDB-lite"/>
    </source>
</evidence>
<dbReference type="AlphaFoldDB" id="A0A7S2PLX6"/>
<dbReference type="PROSITE" id="PS00108">
    <property type="entry name" value="PROTEIN_KINASE_ST"/>
    <property type="match status" value="1"/>
</dbReference>
<evidence type="ECO:0000313" key="7">
    <source>
        <dbReference type="EMBL" id="CAD9604958.1"/>
    </source>
</evidence>
<dbReference type="InterPro" id="IPR011009">
    <property type="entry name" value="Kinase-like_dom_sf"/>
</dbReference>
<dbReference type="GO" id="GO:0005524">
    <property type="term" value="F:ATP binding"/>
    <property type="evidence" value="ECO:0007669"/>
    <property type="project" value="UniProtKB-KW"/>
</dbReference>
<accession>A0A7S2PLX6</accession>
<dbReference type="EMBL" id="HBGY01028994">
    <property type="protein sequence ID" value="CAD9604958.1"/>
    <property type="molecule type" value="Transcribed_RNA"/>
</dbReference>
<dbReference type="GO" id="GO:0010506">
    <property type="term" value="P:regulation of autophagy"/>
    <property type="evidence" value="ECO:0007669"/>
    <property type="project" value="InterPro"/>
</dbReference>
<dbReference type="InterPro" id="IPR008271">
    <property type="entry name" value="Ser/Thr_kinase_AS"/>
</dbReference>
<keyword evidence="2" id="KW-0547">Nucleotide-binding</keyword>
<sequence length="805" mass="89378">MVLHVYKQRTISEDKIITMDAGCCDAAMKHERYPQHTIASSHDHGDNGNKQARVMVAGYVLEAKLGSGSFATVYRGRKTTTDHDGDYDNDNHGRFFHPKQFNRPGRSTAAIKAMSIDEHKLTKNVLRSLNSEIRFLREVQCETIVELYDVVKTDTRIFLVLEYCGGGDLQRLIRSRKSGRLSEGLSRRLMRDLAHGLAFLSSKQMIHRDIKPQNLLLTGPLPPDEVHDPSKSTKEEELRRQRGCSHTFRLKIADFGFARHLNKTSLADTLCGSPLYMAPEILKYQRYDAKADLWSTGVVLFEMITGKPPFNGDNHLQLLNHIQSKVVRLPADVKVSSECVDLMRILLHRNPKQRADFQQFHEASRAFVELGCLGKSLSGAASRVRPSAATVRTDEEDDDSSYSSKPQGGFSNCTKRDRPHQQQHSTNSPTTSEVTGIKDKCSSNDNLQERISILPHPVAITPPLKQSAQTQSQTQASVQMQLYQDACTPQPKSNVPLPMNITPESSREDTTEETAAASQTTTATPRSSVAMSLQNSSSSSCRVTAYHVNAFCKQAERQLMEAETLGRRAVNVAQVGDARAHLAMQQRHALANDESMRDSEATCISVDDNGNTCAPAGGGCEESSSSLSAGGNEIILFSKLGKLYEALSCYLKALELMRIAIQAVQEVMNESASSAVKLEETFVERCKLTLVWLFRQFNEVLERADASKAEIGKLNVTRTDESSFSLSSGVNVDMLIYNFATSRGKDGALKQFLGQYDASMACYKSAILLFEVLLMKMDLPVQDRNLLKNAIHDFTERGKMFEAAS</sequence>
<dbReference type="PROSITE" id="PS50011">
    <property type="entry name" value="PROTEIN_KINASE_DOM"/>
    <property type="match status" value="1"/>
</dbReference>
<dbReference type="GO" id="GO:0000407">
    <property type="term" value="C:phagophore assembly site"/>
    <property type="evidence" value="ECO:0007669"/>
    <property type="project" value="TreeGrafter"/>
</dbReference>
<feature type="compositionally biased region" description="Polar residues" evidence="5">
    <location>
        <begin position="422"/>
        <end position="434"/>
    </location>
</feature>
<keyword evidence="1" id="KW-0808">Transferase</keyword>
<dbReference type="GO" id="GO:0000045">
    <property type="term" value="P:autophagosome assembly"/>
    <property type="evidence" value="ECO:0007669"/>
    <property type="project" value="TreeGrafter"/>
</dbReference>
<dbReference type="PANTHER" id="PTHR24348">
    <property type="entry name" value="SERINE/THREONINE-PROTEIN KINASE UNC-51-RELATED"/>
    <property type="match status" value="1"/>
</dbReference>
<name>A0A7S2PLX6_9STRA</name>
<gene>
    <name evidence="7" type="ORF">LDAN0321_LOCUS17973</name>
</gene>
<keyword evidence="4" id="KW-0067">ATP-binding</keyword>
<dbReference type="GO" id="GO:0016020">
    <property type="term" value="C:membrane"/>
    <property type="evidence" value="ECO:0007669"/>
    <property type="project" value="TreeGrafter"/>
</dbReference>
<feature type="region of interest" description="Disordered" evidence="5">
    <location>
        <begin position="214"/>
        <end position="240"/>
    </location>
</feature>
<evidence type="ECO:0000256" key="3">
    <source>
        <dbReference type="ARBA" id="ARBA00022777"/>
    </source>
</evidence>
<evidence type="ECO:0000256" key="1">
    <source>
        <dbReference type="ARBA" id="ARBA00022679"/>
    </source>
</evidence>
<dbReference type="Pfam" id="PF00069">
    <property type="entry name" value="Pkinase"/>
    <property type="match status" value="1"/>
</dbReference>
<dbReference type="InterPro" id="IPR022708">
    <property type="entry name" value="Atg1-like_tMIT"/>
</dbReference>
<keyword evidence="3" id="KW-0418">Kinase</keyword>
<feature type="compositionally biased region" description="Low complexity" evidence="5">
    <location>
        <begin position="513"/>
        <end position="528"/>
    </location>
</feature>
<dbReference type="InterPro" id="IPR000719">
    <property type="entry name" value="Prot_kinase_dom"/>
</dbReference>
<dbReference type="GO" id="GO:0005829">
    <property type="term" value="C:cytosol"/>
    <property type="evidence" value="ECO:0007669"/>
    <property type="project" value="TreeGrafter"/>
</dbReference>
<feature type="domain" description="Protein kinase" evidence="6">
    <location>
        <begin position="59"/>
        <end position="368"/>
    </location>
</feature>
<evidence type="ECO:0000259" key="6">
    <source>
        <dbReference type="PROSITE" id="PS50011"/>
    </source>
</evidence>
<dbReference type="GO" id="GO:0005776">
    <property type="term" value="C:autophagosome"/>
    <property type="evidence" value="ECO:0007669"/>
    <property type="project" value="TreeGrafter"/>
</dbReference>
<feature type="compositionally biased region" description="Basic and acidic residues" evidence="5">
    <location>
        <begin position="224"/>
        <end position="240"/>
    </location>
</feature>
<evidence type="ECO:0000256" key="2">
    <source>
        <dbReference type="ARBA" id="ARBA00022741"/>
    </source>
</evidence>
<dbReference type="SMART" id="SM00220">
    <property type="entry name" value="S_TKc"/>
    <property type="match status" value="1"/>
</dbReference>